<dbReference type="InterPro" id="IPR001138">
    <property type="entry name" value="Zn2Cys6_DnaBD"/>
</dbReference>
<dbReference type="PANTHER" id="PTHR38111">
    <property type="entry name" value="ZN(2)-C6 FUNGAL-TYPE DOMAIN-CONTAINING PROTEIN-RELATED"/>
    <property type="match status" value="1"/>
</dbReference>
<organism evidence="3 4">
    <name type="scientific">Lasiosphaeria hispida</name>
    <dbReference type="NCBI Taxonomy" id="260671"/>
    <lineage>
        <taxon>Eukaryota</taxon>
        <taxon>Fungi</taxon>
        <taxon>Dikarya</taxon>
        <taxon>Ascomycota</taxon>
        <taxon>Pezizomycotina</taxon>
        <taxon>Sordariomycetes</taxon>
        <taxon>Sordariomycetidae</taxon>
        <taxon>Sordariales</taxon>
        <taxon>Lasiosphaeriaceae</taxon>
        <taxon>Lasiosphaeria</taxon>
    </lineage>
</organism>
<dbReference type="Proteomes" id="UP001275084">
    <property type="component" value="Unassembled WGS sequence"/>
</dbReference>
<feature type="domain" description="Zn(2)-C6 fungal-type" evidence="2">
    <location>
        <begin position="5"/>
        <end position="50"/>
    </location>
</feature>
<dbReference type="SUPFAM" id="SSF57701">
    <property type="entry name" value="Zn2/Cys6 DNA-binding domain"/>
    <property type="match status" value="1"/>
</dbReference>
<dbReference type="GO" id="GO:0000981">
    <property type="term" value="F:DNA-binding transcription factor activity, RNA polymerase II-specific"/>
    <property type="evidence" value="ECO:0007669"/>
    <property type="project" value="InterPro"/>
</dbReference>
<reference evidence="3" key="1">
    <citation type="journal article" date="2023" name="Mol. Phylogenet. Evol.">
        <title>Genome-scale phylogeny and comparative genomics of the fungal order Sordariales.</title>
        <authorList>
            <person name="Hensen N."/>
            <person name="Bonometti L."/>
            <person name="Westerberg I."/>
            <person name="Brannstrom I.O."/>
            <person name="Guillou S."/>
            <person name="Cros-Aarteil S."/>
            <person name="Calhoun S."/>
            <person name="Haridas S."/>
            <person name="Kuo A."/>
            <person name="Mondo S."/>
            <person name="Pangilinan J."/>
            <person name="Riley R."/>
            <person name="LaButti K."/>
            <person name="Andreopoulos B."/>
            <person name="Lipzen A."/>
            <person name="Chen C."/>
            <person name="Yan M."/>
            <person name="Daum C."/>
            <person name="Ng V."/>
            <person name="Clum A."/>
            <person name="Steindorff A."/>
            <person name="Ohm R.A."/>
            <person name="Martin F."/>
            <person name="Silar P."/>
            <person name="Natvig D.O."/>
            <person name="Lalanne C."/>
            <person name="Gautier V."/>
            <person name="Ament-Velasquez S.L."/>
            <person name="Kruys A."/>
            <person name="Hutchinson M.I."/>
            <person name="Powell A.J."/>
            <person name="Barry K."/>
            <person name="Miller A.N."/>
            <person name="Grigoriev I.V."/>
            <person name="Debuchy R."/>
            <person name="Gladieux P."/>
            <person name="Hiltunen Thoren M."/>
            <person name="Johannesson H."/>
        </authorList>
    </citation>
    <scope>NUCLEOTIDE SEQUENCE</scope>
    <source>
        <strain evidence="3">CBS 955.72</strain>
    </source>
</reference>
<dbReference type="GO" id="GO:0008270">
    <property type="term" value="F:zinc ion binding"/>
    <property type="evidence" value="ECO:0007669"/>
    <property type="project" value="InterPro"/>
</dbReference>
<comment type="caution">
    <text evidence="3">The sequence shown here is derived from an EMBL/GenBank/DDBJ whole genome shotgun (WGS) entry which is preliminary data.</text>
</comment>
<sequence length="479" mass="53216">MVGVPGRAKSCGTCRIRKKGGCDMAKPACGQCVGRGLKCDGYQRQTTFINTTAGPVQKHPASVPEVPSSLAKSAYEEKYFGVFYEAYLPQSRQLPLHIMAYTGGGWTNALPQLSRTSPTVRKMLLAFGLTTAGYLWNKVDERKEGLKYYTSSLRGMAAAVAVPNSAADPIMLCLVARMYSLYEVIFGHDEQDEVSQARSWRKHIHGELALVTTQPPETYTSGYPHLFFVDGRYHLVRTSSPVLLNKLRADQWQTTGAIVARKKTVLSSPEWKSIPWRSIPKTPKDILLDIFVEMPALLQDIDEMRANPFSHPTLQHELVHRCWHYESELSAWRTQAGIADPTYHLDVELAPPPALDLIAASHILCVYWSMCIIIYSTLHSLSEDETLLPKRANPRIYCRRIAEALSVLLHPQSGVYGMHLANFPAAVALVYLNGVEGGGAMSEEREIIVRVFEGSVTGKATGRFIESTQRAEPRPSGLI</sequence>
<gene>
    <name evidence="3" type="ORF">B0T25DRAFT_509834</name>
</gene>
<proteinExistence type="predicted"/>
<keyword evidence="4" id="KW-1185">Reference proteome</keyword>
<dbReference type="InterPro" id="IPR036864">
    <property type="entry name" value="Zn2-C6_fun-type_DNA-bd_sf"/>
</dbReference>
<dbReference type="Pfam" id="PF00172">
    <property type="entry name" value="Zn_clus"/>
    <property type="match status" value="1"/>
</dbReference>
<dbReference type="InterPro" id="IPR053178">
    <property type="entry name" value="Osmoadaptation_assoc"/>
</dbReference>
<dbReference type="Gene3D" id="4.10.240.10">
    <property type="entry name" value="Zn(2)-C6 fungal-type DNA-binding domain"/>
    <property type="match status" value="1"/>
</dbReference>
<dbReference type="SMART" id="SM00066">
    <property type="entry name" value="GAL4"/>
    <property type="match status" value="1"/>
</dbReference>
<evidence type="ECO:0000313" key="4">
    <source>
        <dbReference type="Proteomes" id="UP001275084"/>
    </source>
</evidence>
<dbReference type="CDD" id="cd00067">
    <property type="entry name" value="GAL4"/>
    <property type="match status" value="1"/>
</dbReference>
<protein>
    <recommendedName>
        <fullName evidence="2">Zn(2)-C6 fungal-type domain-containing protein</fullName>
    </recommendedName>
</protein>
<name>A0AAJ0H9X2_9PEZI</name>
<dbReference type="AlphaFoldDB" id="A0AAJ0H9X2"/>
<dbReference type="PANTHER" id="PTHR38111:SF11">
    <property type="entry name" value="TRANSCRIPTION FACTOR DOMAIN-CONTAINING PROTEIN-RELATED"/>
    <property type="match status" value="1"/>
</dbReference>
<evidence type="ECO:0000259" key="2">
    <source>
        <dbReference type="SMART" id="SM00066"/>
    </source>
</evidence>
<evidence type="ECO:0000313" key="3">
    <source>
        <dbReference type="EMBL" id="KAK3344497.1"/>
    </source>
</evidence>
<accession>A0AAJ0H9X2</accession>
<reference evidence="3" key="2">
    <citation type="submission" date="2023-06" db="EMBL/GenBank/DDBJ databases">
        <authorList>
            <consortium name="Lawrence Berkeley National Laboratory"/>
            <person name="Haridas S."/>
            <person name="Hensen N."/>
            <person name="Bonometti L."/>
            <person name="Westerberg I."/>
            <person name="Brannstrom I.O."/>
            <person name="Guillou S."/>
            <person name="Cros-Aarteil S."/>
            <person name="Calhoun S."/>
            <person name="Kuo A."/>
            <person name="Mondo S."/>
            <person name="Pangilinan J."/>
            <person name="Riley R."/>
            <person name="Labutti K."/>
            <person name="Andreopoulos B."/>
            <person name="Lipzen A."/>
            <person name="Chen C."/>
            <person name="Yanf M."/>
            <person name="Daum C."/>
            <person name="Ng V."/>
            <person name="Clum A."/>
            <person name="Steindorff A."/>
            <person name="Ohm R."/>
            <person name="Martin F."/>
            <person name="Silar P."/>
            <person name="Natvig D."/>
            <person name="Lalanne C."/>
            <person name="Gautier V."/>
            <person name="Ament-Velasquez S.L."/>
            <person name="Kruys A."/>
            <person name="Hutchinson M.I."/>
            <person name="Powell A.J."/>
            <person name="Barry K."/>
            <person name="Miller A.N."/>
            <person name="Grigoriev I.V."/>
            <person name="Debuchy R."/>
            <person name="Gladieux P."/>
            <person name="Thoren M.H."/>
            <person name="Johannesson H."/>
        </authorList>
    </citation>
    <scope>NUCLEOTIDE SEQUENCE</scope>
    <source>
        <strain evidence="3">CBS 955.72</strain>
    </source>
</reference>
<evidence type="ECO:0000256" key="1">
    <source>
        <dbReference type="ARBA" id="ARBA00023242"/>
    </source>
</evidence>
<dbReference type="EMBL" id="JAUIQD010000007">
    <property type="protein sequence ID" value="KAK3344497.1"/>
    <property type="molecule type" value="Genomic_DNA"/>
</dbReference>
<keyword evidence="1" id="KW-0539">Nucleus</keyword>